<dbReference type="GO" id="GO:0003735">
    <property type="term" value="F:structural constituent of ribosome"/>
    <property type="evidence" value="ECO:0007669"/>
    <property type="project" value="InterPro"/>
</dbReference>
<comment type="similarity">
    <text evidence="3">Belongs to the bacterial ribosomal protein bS16 family.</text>
</comment>
<keyword evidence="2 3" id="KW-0687">Ribonucleoprotein</keyword>
<evidence type="ECO:0000313" key="4">
    <source>
        <dbReference type="EMBL" id="AFL88701.1"/>
    </source>
</evidence>
<protein>
    <recommendedName>
        <fullName evidence="3">Small ribosomal subunit protein bS16</fullName>
    </recommendedName>
</protein>
<dbReference type="PANTHER" id="PTHR12919:SF20">
    <property type="entry name" value="SMALL RIBOSOMAL SUBUNIT PROTEIN BS16M"/>
    <property type="match status" value="1"/>
</dbReference>
<dbReference type="Gene3D" id="3.30.1320.10">
    <property type="match status" value="1"/>
</dbReference>
<dbReference type="GO" id="GO:0006412">
    <property type="term" value="P:translation"/>
    <property type="evidence" value="ECO:0007669"/>
    <property type="project" value="UniProtKB-UniRule"/>
</dbReference>
<dbReference type="InterPro" id="IPR000307">
    <property type="entry name" value="Ribosomal_bS16"/>
</dbReference>
<dbReference type="EMBL" id="CP003379">
    <property type="protein sequence ID" value="AFL88701.1"/>
    <property type="molecule type" value="Genomic_DNA"/>
</dbReference>
<dbReference type="InterPro" id="IPR020592">
    <property type="entry name" value="Ribosomal_bS16_CS"/>
</dbReference>
<keyword evidence="1 3" id="KW-0689">Ribosomal protein</keyword>
<dbReference type="KEGG" id="trs:Terro_2449"/>
<dbReference type="PANTHER" id="PTHR12919">
    <property type="entry name" value="30S RIBOSOMAL PROTEIN S16"/>
    <property type="match status" value="1"/>
</dbReference>
<dbReference type="eggNOG" id="COG0228">
    <property type="taxonomic scope" value="Bacteria"/>
</dbReference>
<keyword evidence="5" id="KW-1185">Reference proteome</keyword>
<name>I3ZHI3_TERRK</name>
<gene>
    <name evidence="3" type="primary">rpsP</name>
    <name evidence="4" type="ordered locus">Terro_2449</name>
</gene>
<evidence type="ECO:0000313" key="5">
    <source>
        <dbReference type="Proteomes" id="UP000006056"/>
    </source>
</evidence>
<organism evidence="4 5">
    <name type="scientific">Terriglobus roseus (strain DSM 18391 / NRRL B-41598 / KBS 63)</name>
    <dbReference type="NCBI Taxonomy" id="926566"/>
    <lineage>
        <taxon>Bacteria</taxon>
        <taxon>Pseudomonadati</taxon>
        <taxon>Acidobacteriota</taxon>
        <taxon>Terriglobia</taxon>
        <taxon>Terriglobales</taxon>
        <taxon>Acidobacteriaceae</taxon>
        <taxon>Terriglobus</taxon>
    </lineage>
</organism>
<evidence type="ECO:0000256" key="2">
    <source>
        <dbReference type="ARBA" id="ARBA00023274"/>
    </source>
</evidence>
<dbReference type="Proteomes" id="UP000006056">
    <property type="component" value="Chromosome"/>
</dbReference>
<dbReference type="InterPro" id="IPR023803">
    <property type="entry name" value="Ribosomal_bS16_dom_sf"/>
</dbReference>
<dbReference type="PROSITE" id="PS00732">
    <property type="entry name" value="RIBOSOMAL_S16"/>
    <property type="match status" value="1"/>
</dbReference>
<dbReference type="NCBIfam" id="TIGR00002">
    <property type="entry name" value="S16"/>
    <property type="match status" value="1"/>
</dbReference>
<reference evidence="4 5" key="1">
    <citation type="submission" date="2012-06" db="EMBL/GenBank/DDBJ databases">
        <title>Complete genome of Terriglobus roseus DSM 18391.</title>
        <authorList>
            <consortium name="US DOE Joint Genome Institute (JGI-PGF)"/>
            <person name="Lucas S."/>
            <person name="Copeland A."/>
            <person name="Lapidus A."/>
            <person name="Glavina del Rio T."/>
            <person name="Dalin E."/>
            <person name="Tice H."/>
            <person name="Bruce D."/>
            <person name="Goodwin L."/>
            <person name="Pitluck S."/>
            <person name="Peters L."/>
            <person name="Mikhailova N."/>
            <person name="Munk A.C.C."/>
            <person name="Kyrpides N."/>
            <person name="Mavromatis K."/>
            <person name="Ivanova N."/>
            <person name="Brettin T."/>
            <person name="Detter J.C."/>
            <person name="Han C."/>
            <person name="Larimer F."/>
            <person name="Land M."/>
            <person name="Hauser L."/>
            <person name="Markowitz V."/>
            <person name="Cheng J.-F."/>
            <person name="Hugenholtz P."/>
            <person name="Woyke T."/>
            <person name="Wu D."/>
            <person name="Brambilla E."/>
            <person name="Klenk H.-P."/>
            <person name="Eisen J.A."/>
        </authorList>
    </citation>
    <scope>NUCLEOTIDE SEQUENCE [LARGE SCALE GENOMIC DNA]</scope>
    <source>
        <strain evidence="5">DSM 18391 / NRRL B-41598 / KBS 63</strain>
    </source>
</reference>
<dbReference type="GO" id="GO:0015935">
    <property type="term" value="C:small ribosomal subunit"/>
    <property type="evidence" value="ECO:0007669"/>
    <property type="project" value="TreeGrafter"/>
</dbReference>
<evidence type="ECO:0000256" key="3">
    <source>
        <dbReference type="HAMAP-Rule" id="MF_00385"/>
    </source>
</evidence>
<dbReference type="HOGENOM" id="CLU_100590_5_1_0"/>
<dbReference type="SUPFAM" id="SSF54565">
    <property type="entry name" value="Ribosomal protein S16"/>
    <property type="match status" value="1"/>
</dbReference>
<accession>I3ZHI3</accession>
<dbReference type="HAMAP" id="MF_00385">
    <property type="entry name" value="Ribosomal_bS16"/>
    <property type="match status" value="1"/>
</dbReference>
<dbReference type="AlphaFoldDB" id="I3ZHI3"/>
<proteinExistence type="inferred from homology"/>
<dbReference type="Pfam" id="PF00886">
    <property type="entry name" value="Ribosomal_S16"/>
    <property type="match status" value="1"/>
</dbReference>
<sequence length="87" mass="9519">MVMIRLARVGATKQPYYRIVVIEKDRARNGRSIEVVGTYNPRTEPATVELKHDRIAYWTGVGAQMSDIVAKLVKNAPAPAAAEPVAA</sequence>
<dbReference type="STRING" id="926566.Terro_2449"/>
<dbReference type="GO" id="GO:0005737">
    <property type="term" value="C:cytoplasm"/>
    <property type="evidence" value="ECO:0007669"/>
    <property type="project" value="UniProtKB-ARBA"/>
</dbReference>
<evidence type="ECO:0000256" key="1">
    <source>
        <dbReference type="ARBA" id="ARBA00022980"/>
    </source>
</evidence>